<sequence length="374" mass="41693">MLKHLDRYILKELMGPFFLGIFILLFILIMQQILKLMELVIDKGIDLVDVGGLFLQLLPSFFLVTFPMAVMMATVTTFNRLSADNEIIALHAVGVNVARLMRPVVLFALIISLLTLWMGSMAGSSKEAFKSLAVKLLLKRASAGLEAGQFNGIFSNMMVYVDAVSSQSELKGVFIFDQRNAEAPTVIVAKTGLLLSDEETETISLHLENGALHQNIRDNDRYQKMDFARYDLKIDFSEMSQQKKGAPAPSYAEIKRRIADAKVPDLEALRLLSDYYRRFLFSLASFIFCIIGMPLGIISGRITRVGGFVAGIVIILIYYMLMSFGDYLLSSQMAPPFFAAALPIFVLLPLCFYLLKKVSSTVSPTFFGIASKRP</sequence>
<dbReference type="GO" id="GO:0043190">
    <property type="term" value="C:ATP-binding cassette (ABC) transporter complex"/>
    <property type="evidence" value="ECO:0007669"/>
    <property type="project" value="TreeGrafter"/>
</dbReference>
<dbReference type="AlphaFoldDB" id="A0A3B1CM31"/>
<feature type="transmembrane region" description="Helical" evidence="6">
    <location>
        <begin position="12"/>
        <end position="34"/>
    </location>
</feature>
<comment type="subcellular location">
    <subcellularLocation>
        <location evidence="1">Cell membrane</location>
        <topology evidence="1">Multi-pass membrane protein</topology>
    </subcellularLocation>
</comment>
<evidence type="ECO:0000256" key="6">
    <source>
        <dbReference type="SAM" id="Phobius"/>
    </source>
</evidence>
<feature type="transmembrane region" description="Helical" evidence="6">
    <location>
        <begin position="279"/>
        <end position="298"/>
    </location>
</feature>
<organism evidence="7">
    <name type="scientific">hydrothermal vent metagenome</name>
    <dbReference type="NCBI Taxonomy" id="652676"/>
    <lineage>
        <taxon>unclassified sequences</taxon>
        <taxon>metagenomes</taxon>
        <taxon>ecological metagenomes</taxon>
    </lineage>
</organism>
<dbReference type="PANTHER" id="PTHR33529:SF6">
    <property type="entry name" value="YJGP_YJGQ FAMILY PERMEASE"/>
    <property type="match status" value="1"/>
</dbReference>
<evidence type="ECO:0000256" key="4">
    <source>
        <dbReference type="ARBA" id="ARBA00022989"/>
    </source>
</evidence>
<proteinExistence type="predicted"/>
<evidence type="ECO:0000256" key="1">
    <source>
        <dbReference type="ARBA" id="ARBA00004651"/>
    </source>
</evidence>
<keyword evidence="4 6" id="KW-1133">Transmembrane helix</keyword>
<dbReference type="Pfam" id="PF03739">
    <property type="entry name" value="LptF_LptG"/>
    <property type="match status" value="1"/>
</dbReference>
<feature type="transmembrane region" description="Helical" evidence="6">
    <location>
        <begin position="305"/>
        <end position="325"/>
    </location>
</feature>
<protein>
    <recommendedName>
        <fullName evidence="8">Lipopolysaccharide export system permease protein LptF</fullName>
    </recommendedName>
</protein>
<evidence type="ECO:0000256" key="5">
    <source>
        <dbReference type="ARBA" id="ARBA00023136"/>
    </source>
</evidence>
<feature type="transmembrane region" description="Helical" evidence="6">
    <location>
        <begin position="100"/>
        <end position="119"/>
    </location>
</feature>
<dbReference type="InterPro" id="IPR005495">
    <property type="entry name" value="LptG/LptF_permease"/>
</dbReference>
<keyword evidence="5 6" id="KW-0472">Membrane</keyword>
<evidence type="ECO:0000256" key="2">
    <source>
        <dbReference type="ARBA" id="ARBA00022475"/>
    </source>
</evidence>
<feature type="transmembrane region" description="Helical" evidence="6">
    <location>
        <begin position="54"/>
        <end position="79"/>
    </location>
</feature>
<evidence type="ECO:0000313" key="7">
    <source>
        <dbReference type="EMBL" id="VAX25763.1"/>
    </source>
</evidence>
<evidence type="ECO:0008006" key="8">
    <source>
        <dbReference type="Google" id="ProtNLM"/>
    </source>
</evidence>
<keyword evidence="2" id="KW-1003">Cell membrane</keyword>
<dbReference type="PANTHER" id="PTHR33529">
    <property type="entry name" value="SLR0882 PROTEIN-RELATED"/>
    <property type="match status" value="1"/>
</dbReference>
<gene>
    <name evidence="7" type="ORF">MNBD_NITROSPIRAE01-299</name>
</gene>
<reference evidence="7" key="1">
    <citation type="submission" date="2018-06" db="EMBL/GenBank/DDBJ databases">
        <authorList>
            <person name="Zhirakovskaya E."/>
        </authorList>
    </citation>
    <scope>NUCLEOTIDE SEQUENCE</scope>
</reference>
<evidence type="ECO:0000256" key="3">
    <source>
        <dbReference type="ARBA" id="ARBA00022692"/>
    </source>
</evidence>
<feature type="transmembrane region" description="Helical" evidence="6">
    <location>
        <begin position="337"/>
        <end position="355"/>
    </location>
</feature>
<keyword evidence="3 6" id="KW-0812">Transmembrane</keyword>
<dbReference type="EMBL" id="UOGF01000002">
    <property type="protein sequence ID" value="VAX25763.1"/>
    <property type="molecule type" value="Genomic_DNA"/>
</dbReference>
<dbReference type="GO" id="GO:0015920">
    <property type="term" value="P:lipopolysaccharide transport"/>
    <property type="evidence" value="ECO:0007669"/>
    <property type="project" value="TreeGrafter"/>
</dbReference>
<accession>A0A3B1CM31</accession>
<name>A0A3B1CM31_9ZZZZ</name>